<dbReference type="InterPro" id="IPR011050">
    <property type="entry name" value="Pectin_lyase_fold/virulence"/>
</dbReference>
<dbReference type="InterPro" id="IPR039448">
    <property type="entry name" value="Beta_helix"/>
</dbReference>
<evidence type="ECO:0000313" key="3">
    <source>
        <dbReference type="Proteomes" id="UP000346198"/>
    </source>
</evidence>
<dbReference type="InterPro" id="IPR013783">
    <property type="entry name" value="Ig-like_fold"/>
</dbReference>
<dbReference type="Pfam" id="PF13229">
    <property type="entry name" value="Beta_helix"/>
    <property type="match status" value="1"/>
</dbReference>
<dbReference type="RefSeq" id="WP_136060220.1">
    <property type="nucleotide sequence ID" value="NZ_CAAHFH010000001.1"/>
</dbReference>
<evidence type="ECO:0000259" key="1">
    <source>
        <dbReference type="Pfam" id="PF13229"/>
    </source>
</evidence>
<feature type="domain" description="Right handed beta helix" evidence="1">
    <location>
        <begin position="1020"/>
        <end position="1169"/>
    </location>
</feature>
<keyword evidence="3" id="KW-1185">Reference proteome</keyword>
<dbReference type="PANTHER" id="PTHR11319">
    <property type="entry name" value="G PROTEIN-COUPLED RECEPTOR-RELATED"/>
    <property type="match status" value="1"/>
</dbReference>
<dbReference type="Gene3D" id="2.60.40.10">
    <property type="entry name" value="Immunoglobulins"/>
    <property type="match status" value="1"/>
</dbReference>
<dbReference type="SUPFAM" id="SSF51126">
    <property type="entry name" value="Pectin lyase-like"/>
    <property type="match status" value="5"/>
</dbReference>
<name>A0A6C2UHE0_9BACT</name>
<gene>
    <name evidence="2" type="ORF">SCARR_00817</name>
</gene>
<accession>A0A6C2UHE0</accession>
<dbReference type="InterPro" id="IPR035986">
    <property type="entry name" value="PKD_dom_sf"/>
</dbReference>
<dbReference type="PANTHER" id="PTHR11319:SF35">
    <property type="entry name" value="OUTER MEMBRANE PROTEIN PMPC-RELATED"/>
    <property type="match status" value="1"/>
</dbReference>
<dbReference type="SUPFAM" id="SSF49299">
    <property type="entry name" value="PKD domain"/>
    <property type="match status" value="2"/>
</dbReference>
<organism evidence="2 3">
    <name type="scientific">Pontiella sulfatireligans</name>
    <dbReference type="NCBI Taxonomy" id="2750658"/>
    <lineage>
        <taxon>Bacteria</taxon>
        <taxon>Pseudomonadati</taxon>
        <taxon>Kiritimatiellota</taxon>
        <taxon>Kiritimatiellia</taxon>
        <taxon>Kiritimatiellales</taxon>
        <taxon>Pontiellaceae</taxon>
        <taxon>Pontiella</taxon>
    </lineage>
</organism>
<evidence type="ECO:0000313" key="2">
    <source>
        <dbReference type="EMBL" id="VGO18764.1"/>
    </source>
</evidence>
<proteinExistence type="predicted"/>
<reference evidence="2 3" key="1">
    <citation type="submission" date="2019-04" db="EMBL/GenBank/DDBJ databases">
        <authorList>
            <person name="Van Vliet M D."/>
        </authorList>
    </citation>
    <scope>NUCLEOTIDE SEQUENCE [LARGE SCALE GENOMIC DNA]</scope>
    <source>
        <strain evidence="2 3">F21</strain>
    </source>
</reference>
<protein>
    <recommendedName>
        <fullName evidence="1">Right handed beta helix domain-containing protein</fullName>
    </recommendedName>
</protein>
<dbReference type="Gene3D" id="2.160.20.10">
    <property type="entry name" value="Single-stranded right-handed beta-helix, Pectin lyase-like"/>
    <property type="match status" value="4"/>
</dbReference>
<dbReference type="SMART" id="SM00710">
    <property type="entry name" value="PbH1"/>
    <property type="match status" value="18"/>
</dbReference>
<dbReference type="InterPro" id="IPR006626">
    <property type="entry name" value="PbH1"/>
</dbReference>
<dbReference type="Proteomes" id="UP000346198">
    <property type="component" value="Unassembled WGS sequence"/>
</dbReference>
<dbReference type="InterPro" id="IPR012334">
    <property type="entry name" value="Pectin_lyas_fold"/>
</dbReference>
<sequence>MKKRRLMALAVGTLIALGAIFGAVSQVRAVTYYVDWNNMSPLRPYTNSVSGAARVIEVVLPYAQDGDTIIVRPATYPQTSTTVITKNLDIRNENGSEPELVIFDGEGLYTCFNLGDTDTVLTGFTIRNAKTAGIRCTGSSPLISDCIIEDTAGTGMVLGQAERTIFRNNTGASNGGGAYGTIAIDCSFINNQATKGGGGYGVTATGCSFQNNAASTDGGGLYDGTATNSLFVGNSTGGSGGGLRASTAVGCAISGNSAFSHGGGLYQSTATHCTITENTARIGGGMGDGQAYNSILWNNSVTDHSASIDDTDIYSCCLPDNTDNGSITNNPQLISFSHLTSTSPCMGAGDPAYATATDIDGDAWQTLPAIGCDEVETGSTVGWIQPYNDLYLLVSGEQEILFTAYVDGPVTQTILDFGDGTAITNSTDAVHSHSWAFGSNYHVTLTGYNDSYPDGRSITNTINVRRDSTSTIYVSTADGLDTNDGDSWATAKKTIQSGIDAQDFAGGLVLVSNGTYSVSDQIVIDKDIRLESLYGSEQTTIEGNAQNRIFHLGNQHCRVNGFTIRNGRSSDPSGGTQGGTIYCTSNDPVVEDCLITSNTSDGGGAMWRGTATNCVFSFNDTSGNGPGAMQDGIAIDCRFENNKGTGGGAGGGAMGGGAATRCIFKNNTNVNAGGAMYGGQAYDCQFIENSSDNSGGGAYNTDAENCVFNGNKANRLGGGMSSGSATHCTFTANRASTGGGTYNTTLDHSIVWFNEALEAFDNTAYGIISSSCSPDLEHGTDGNITNMPQLVSASHIKLSSPCAGSGSRWLTTLDIDGEHWRSVPAIGCDEPADPPTGDVAISIVGPAQIPAGFNAFYTIDFQGAFEQDQIDFGDGYTATGSGIIPFGHTWDTPGTYNMISTVWNNNYQDTYSVTNQITVYVADYKTIHVSPSGDDSKSGLSWSDAKQTIQAAIDEQELHGGRVVVSNGVYTLTETISIDKEIQLLSANGAESTIIDGVDLYSLNYQHSRIMEIGDNHSTVDGFTLRNANFIWTGGAVFCDYTFSPILSNCIIADNHAGTAGGMCYGTVIDCTFSNNTATTGAGLYLGHATRCEFIANTASGSGGGMYAGTADRCTFVENRTYNTISYGNGAGMSHGIANNCTFTRNDSDGYGGGINEGTANDCLFIENVAVHGGGMRNSVANRCSFFENSAATSGGAIHNGTATRCTISGNRATLGGGMHGGTAYACAINGNIADDIGGGTHSTKLYNCTVTGNSASETGGVLGQTKNCIVWGNTAITGKNDINDENIYLNYIVNTCSPDAPHGTDGCITNNPLLISSSHIAANSPCIGKGDAADATGTDLDGEVWNTPPAMGCDEIGETLSGPIEMALFGPSPIAVYVEGNYAALFNGQVSRTIVDFGDGTRITNAVGVLSHSWAGPNSADYDVILTAFNETYPQGISYTQTVAVVNRADSDIYVKHFGNDTDDGTSWASAKQTIQAGVDAQNIYGGRVLIDASTYAITETINVNKAVHLKGDNDDIIGTLTIPVIDAGGSNRCFQLGYSACVLENLVIQNGEFSSGYGGGIYCQNGAPRITYSTITDCTAYYGGGIYKGTVENCTLANNIATSQGGAAYQSTLEGSTLSGNTAQYGGGLYDGTLTGCTLSNNTATTQGGAAYDSTVIFSTISSNAAPSGGGLANCMADRCDISTNRATANGGGMYLGTAHNCTIHYNSSTQYGGGTYNTALRNCTVVENGADTGGGSYAGSVYNSIIWSNFAWTANIDLRGVTAKNTCSPDLIHGQNGNITNAPLFIALAPDWLIRGSDYYLDPFSPCINAGDNSYVETDLDFNGWDRIQHGTVEMGAIEGWVSNGDYDADGLDDGWELEYFGGITNAVADAHSDSDIFNNLEESIAGTDPLDGLDYLHITEQQMTNDSVIIRWEAKKGRAYDVAWAETLTNEYDFIGFNLYYPIDSYADTNHFDKASGFYKIRVKN</sequence>
<dbReference type="EMBL" id="CAAHFH010000001">
    <property type="protein sequence ID" value="VGO18764.1"/>
    <property type="molecule type" value="Genomic_DNA"/>
</dbReference>